<evidence type="ECO:0000313" key="2">
    <source>
        <dbReference type="Proteomes" id="UP000053105"/>
    </source>
</evidence>
<sequence>MHMKRLTLSQQEENIENVNSTTKRILASVLDGATSIDNVDGGQPSTLNSSKALLAGFLARIRMSNRLRVYSVLGYSALDSALMLTIRCGLLIPQAFCFSLRMCTEIRSPDDDCRNLFCLRSNVFQSKIVLIINSHFSEMKKDDDYLTIEQLNRIESIVCLFDHD</sequence>
<organism evidence="1 2">
    <name type="scientific">Melipona quadrifasciata</name>
    <dbReference type="NCBI Taxonomy" id="166423"/>
    <lineage>
        <taxon>Eukaryota</taxon>
        <taxon>Metazoa</taxon>
        <taxon>Ecdysozoa</taxon>
        <taxon>Arthropoda</taxon>
        <taxon>Hexapoda</taxon>
        <taxon>Insecta</taxon>
        <taxon>Pterygota</taxon>
        <taxon>Neoptera</taxon>
        <taxon>Endopterygota</taxon>
        <taxon>Hymenoptera</taxon>
        <taxon>Apocrita</taxon>
        <taxon>Aculeata</taxon>
        <taxon>Apoidea</taxon>
        <taxon>Anthophila</taxon>
        <taxon>Apidae</taxon>
        <taxon>Melipona</taxon>
    </lineage>
</organism>
<keyword evidence="2" id="KW-1185">Reference proteome</keyword>
<protein>
    <submittedName>
        <fullName evidence="1">Uncharacterized protein</fullName>
    </submittedName>
</protein>
<name>A0A0N0BD80_9HYME</name>
<accession>A0A0N0BD80</accession>
<dbReference type="AlphaFoldDB" id="A0A0N0BD80"/>
<gene>
    <name evidence="1" type="ORF">WN51_04598</name>
</gene>
<evidence type="ECO:0000313" key="1">
    <source>
        <dbReference type="EMBL" id="KOX70081.1"/>
    </source>
</evidence>
<reference evidence="1 2" key="1">
    <citation type="submission" date="2015-07" db="EMBL/GenBank/DDBJ databases">
        <title>The genome of Melipona quadrifasciata.</title>
        <authorList>
            <person name="Pan H."/>
            <person name="Kapheim K."/>
        </authorList>
    </citation>
    <scope>NUCLEOTIDE SEQUENCE [LARGE SCALE GENOMIC DNA]</scope>
    <source>
        <strain evidence="1">0111107301</strain>
        <tissue evidence="1">Whole body</tissue>
    </source>
</reference>
<proteinExistence type="predicted"/>
<dbReference type="Proteomes" id="UP000053105">
    <property type="component" value="Unassembled WGS sequence"/>
</dbReference>
<dbReference type="EMBL" id="KQ435878">
    <property type="protein sequence ID" value="KOX70081.1"/>
    <property type="molecule type" value="Genomic_DNA"/>
</dbReference>